<organism evidence="2 3">
    <name type="scientific">Ochrobactrum quorumnocens</name>
    <dbReference type="NCBI Taxonomy" id="271865"/>
    <lineage>
        <taxon>Bacteria</taxon>
        <taxon>Pseudomonadati</taxon>
        <taxon>Pseudomonadota</taxon>
        <taxon>Alphaproteobacteria</taxon>
        <taxon>Hyphomicrobiales</taxon>
        <taxon>Brucellaceae</taxon>
        <taxon>Brucella/Ochrobactrum group</taxon>
        <taxon>Ochrobactrum</taxon>
    </lineage>
</organism>
<reference evidence="2 3" key="1">
    <citation type="submission" date="2017-07" db="EMBL/GenBank/DDBJ databases">
        <title>Phylogenetic study on the rhizospheric bacterium Ochrobactrum sp. A44.</title>
        <authorList>
            <person name="Krzyzanowska D.M."/>
            <person name="Ossowicki A."/>
            <person name="Rajewska M."/>
            <person name="Maciag T."/>
            <person name="Kaczynski Z."/>
            <person name="Czerwicka M."/>
            <person name="Jafra S."/>
        </authorList>
    </citation>
    <scope>NUCLEOTIDE SEQUENCE [LARGE SCALE GENOMIC DNA]</scope>
    <source>
        <strain evidence="2 3">A44</strain>
    </source>
</reference>
<sequence>MAIWTELARASNDAGDEILLRQRDDIFEIRYNGLELMSNINFQSETVLAERSLRLLGRSPKRVLIGGLGMGFTLRAALDYLPIDTEVTVCELVPEIVEWNHSRIGHLADFPLQDHRVKIRIGDVMDTLNQNPATYDLILMDTDNGPDFLVRSTNDAIYADHGLTVVESALTSNGIASFWSATASSEFEKTLDILEWEWSRQDICLIGGRADAFHYIYFVIRSQMSDNFGFKIGENRELRQMIGV</sequence>
<dbReference type="SUPFAM" id="SSF53335">
    <property type="entry name" value="S-adenosyl-L-methionine-dependent methyltransferases"/>
    <property type="match status" value="1"/>
</dbReference>
<dbReference type="Pfam" id="PF01564">
    <property type="entry name" value="Spermine_synth"/>
    <property type="match status" value="1"/>
</dbReference>
<accession>A0A248UBF4</accession>
<evidence type="ECO:0000256" key="1">
    <source>
        <dbReference type="ARBA" id="ARBA00023115"/>
    </source>
</evidence>
<dbReference type="EMBL" id="CP022603">
    <property type="protein sequence ID" value="ASV84127.1"/>
    <property type="molecule type" value="Genomic_DNA"/>
</dbReference>
<dbReference type="OrthoDB" id="9793351at2"/>
<gene>
    <name evidence="2" type="ORF">CES85_4919</name>
</gene>
<dbReference type="Proteomes" id="UP000215256">
    <property type="component" value="Chromosome 2"/>
</dbReference>
<evidence type="ECO:0000313" key="3">
    <source>
        <dbReference type="Proteomes" id="UP000215256"/>
    </source>
</evidence>
<dbReference type="KEGG" id="och:CES85_4919"/>
<evidence type="ECO:0000313" key="2">
    <source>
        <dbReference type="EMBL" id="ASV84127.1"/>
    </source>
</evidence>
<protein>
    <submittedName>
        <fullName evidence="2">Spermine/spermidine synthase family protein</fullName>
    </submittedName>
</protein>
<dbReference type="RefSeq" id="WP_157743407.1">
    <property type="nucleotide sequence ID" value="NZ_CP022603.1"/>
</dbReference>
<name>A0A248UBF4_9HYPH</name>
<dbReference type="PANTHER" id="PTHR43317:SF3">
    <property type="entry name" value="BLR2883 PROTEIN"/>
    <property type="match status" value="1"/>
</dbReference>
<dbReference type="InterPro" id="IPR029063">
    <property type="entry name" value="SAM-dependent_MTases_sf"/>
</dbReference>
<dbReference type="PANTHER" id="PTHR43317">
    <property type="entry name" value="THERMOSPERMINE SYNTHASE ACAULIS5"/>
    <property type="match status" value="1"/>
</dbReference>
<keyword evidence="1" id="KW-0620">Polyamine biosynthesis</keyword>
<dbReference type="Gene3D" id="3.40.50.150">
    <property type="entry name" value="Vaccinia Virus protein VP39"/>
    <property type="match status" value="1"/>
</dbReference>
<dbReference type="GO" id="GO:0006596">
    <property type="term" value="P:polyamine biosynthetic process"/>
    <property type="evidence" value="ECO:0007669"/>
    <property type="project" value="UniProtKB-KW"/>
</dbReference>
<proteinExistence type="predicted"/>
<dbReference type="AlphaFoldDB" id="A0A248UBF4"/>